<dbReference type="Proteomes" id="UP000326396">
    <property type="component" value="Linkage Group LG3"/>
</dbReference>
<dbReference type="GO" id="GO:0034472">
    <property type="term" value="P:snRNA 3'-end processing"/>
    <property type="evidence" value="ECO:0007669"/>
    <property type="project" value="TreeGrafter"/>
</dbReference>
<keyword evidence="4" id="KW-0472">Membrane</keyword>
<dbReference type="PANTHER" id="PTHR46094">
    <property type="entry name" value="INTEGRATOR COMPLEX SUBUNIT 9"/>
    <property type="match status" value="1"/>
</dbReference>
<gene>
    <name evidence="5" type="ORF">E3N88_24853</name>
</gene>
<dbReference type="EMBL" id="SZYD01000013">
    <property type="protein sequence ID" value="KAD4384685.1"/>
    <property type="molecule type" value="Genomic_DNA"/>
</dbReference>
<organism evidence="5 6">
    <name type="scientific">Mikania micrantha</name>
    <name type="common">bitter vine</name>
    <dbReference type="NCBI Taxonomy" id="192012"/>
    <lineage>
        <taxon>Eukaryota</taxon>
        <taxon>Viridiplantae</taxon>
        <taxon>Streptophyta</taxon>
        <taxon>Embryophyta</taxon>
        <taxon>Tracheophyta</taxon>
        <taxon>Spermatophyta</taxon>
        <taxon>Magnoliopsida</taxon>
        <taxon>eudicotyledons</taxon>
        <taxon>Gunneridae</taxon>
        <taxon>Pentapetalae</taxon>
        <taxon>asterids</taxon>
        <taxon>campanulids</taxon>
        <taxon>Asterales</taxon>
        <taxon>Asteraceae</taxon>
        <taxon>Asteroideae</taxon>
        <taxon>Heliantheae alliance</taxon>
        <taxon>Eupatorieae</taxon>
        <taxon>Mikania</taxon>
    </lineage>
</organism>
<keyword evidence="4" id="KW-0812">Transmembrane</keyword>
<evidence type="ECO:0000256" key="1">
    <source>
        <dbReference type="ARBA" id="ARBA00004123"/>
    </source>
</evidence>
<dbReference type="GO" id="GO:0032039">
    <property type="term" value="C:integrator complex"/>
    <property type="evidence" value="ECO:0007669"/>
    <property type="project" value="InterPro"/>
</dbReference>
<comment type="subcellular location">
    <subcellularLocation>
        <location evidence="1">Nucleus</location>
    </subcellularLocation>
</comment>
<feature type="region of interest" description="Disordered" evidence="3">
    <location>
        <begin position="128"/>
        <end position="156"/>
    </location>
</feature>
<dbReference type="SUPFAM" id="SSF56281">
    <property type="entry name" value="Metallo-hydrolase/oxidoreductase"/>
    <property type="match status" value="1"/>
</dbReference>
<dbReference type="InterPro" id="IPR036866">
    <property type="entry name" value="RibonucZ/Hydroxyglut_hydro"/>
</dbReference>
<evidence type="ECO:0000313" key="6">
    <source>
        <dbReference type="Proteomes" id="UP000326396"/>
    </source>
</evidence>
<keyword evidence="2" id="KW-0539">Nucleus</keyword>
<feature type="compositionally biased region" description="Basic and acidic residues" evidence="3">
    <location>
        <begin position="132"/>
        <end position="156"/>
    </location>
</feature>
<evidence type="ECO:0000256" key="3">
    <source>
        <dbReference type="SAM" id="MobiDB-lite"/>
    </source>
</evidence>
<protein>
    <submittedName>
        <fullName evidence="5">Uncharacterized protein</fullName>
    </submittedName>
</protein>
<keyword evidence="4" id="KW-1133">Transmembrane helix</keyword>
<reference evidence="5 6" key="1">
    <citation type="submission" date="2019-05" db="EMBL/GenBank/DDBJ databases">
        <title>Mikania micrantha, genome provides insights into the molecular mechanism of rapid growth.</title>
        <authorList>
            <person name="Liu B."/>
        </authorList>
    </citation>
    <scope>NUCLEOTIDE SEQUENCE [LARGE SCALE GENOMIC DNA]</scope>
    <source>
        <strain evidence="5">NLD-2019</strain>
        <tissue evidence="5">Leaf</tissue>
    </source>
</reference>
<feature type="transmembrane region" description="Helical" evidence="4">
    <location>
        <begin position="31"/>
        <end position="52"/>
    </location>
</feature>
<name>A0A5N6N336_9ASTR</name>
<keyword evidence="6" id="KW-1185">Reference proteome</keyword>
<comment type="caution">
    <text evidence="5">The sequence shown here is derived from an EMBL/GenBank/DDBJ whole genome shotgun (WGS) entry which is preliminary data.</text>
</comment>
<dbReference type="PANTHER" id="PTHR46094:SF1">
    <property type="entry name" value="INTEGRATOR COMPLEX SUBUNIT 9"/>
    <property type="match status" value="1"/>
</dbReference>
<dbReference type="InterPro" id="IPR027074">
    <property type="entry name" value="Integrator_9su"/>
</dbReference>
<accession>A0A5N6N336</accession>
<evidence type="ECO:0000256" key="4">
    <source>
        <dbReference type="SAM" id="Phobius"/>
    </source>
</evidence>
<evidence type="ECO:0000256" key="2">
    <source>
        <dbReference type="ARBA" id="ARBA00023242"/>
    </source>
</evidence>
<sequence length="156" mass="17402">MLNFDESSDEMEKLNFICSCSMNSVEAGGSVLIPIGLLGIILQLLELFALHIESSGIKVFCFVQLLFSTDHMFLVRVQYLIFYLTSTKCSKLDKILDCVISPEASQSGLGAATVDWRAAKTADMVAMAGRGRQRDDGDDRKKLQEGRLIERQMRET</sequence>
<proteinExistence type="predicted"/>
<dbReference type="OrthoDB" id="5600060at2759"/>
<dbReference type="AlphaFoldDB" id="A0A5N6N336"/>
<evidence type="ECO:0000313" key="5">
    <source>
        <dbReference type="EMBL" id="KAD4384685.1"/>
    </source>
</evidence>